<dbReference type="EMBL" id="CAJVRM010000004">
    <property type="protein sequence ID" value="CAG8971007.1"/>
    <property type="molecule type" value="Genomic_DNA"/>
</dbReference>
<comment type="caution">
    <text evidence="1">The sequence shown here is derived from an EMBL/GenBank/DDBJ whole genome shotgun (WGS) entry which is preliminary data.</text>
</comment>
<gene>
    <name evidence="1" type="ORF">HYALB_00007677</name>
</gene>
<evidence type="ECO:0000313" key="2">
    <source>
        <dbReference type="Proteomes" id="UP000701801"/>
    </source>
</evidence>
<evidence type="ECO:0000313" key="1">
    <source>
        <dbReference type="EMBL" id="CAG8971007.1"/>
    </source>
</evidence>
<protein>
    <submittedName>
        <fullName evidence="1">Uncharacterized protein</fullName>
    </submittedName>
</protein>
<keyword evidence="2" id="KW-1185">Reference proteome</keyword>
<dbReference type="OrthoDB" id="3433125at2759"/>
<dbReference type="AlphaFoldDB" id="A0A9N9LE49"/>
<reference evidence="1" key="1">
    <citation type="submission" date="2021-07" db="EMBL/GenBank/DDBJ databases">
        <authorList>
            <person name="Durling M."/>
        </authorList>
    </citation>
    <scope>NUCLEOTIDE SEQUENCE</scope>
</reference>
<dbReference type="Proteomes" id="UP000701801">
    <property type="component" value="Unassembled WGS sequence"/>
</dbReference>
<sequence length="70" mass="7330">MTRGNFATGRGKSRSFSTWCGELARSGGGRPVRAIVLIQAPNLASVTRLAAPDQIVIGIAVQVATILPPR</sequence>
<name>A0A9N9LE49_9HELO</name>
<proteinExistence type="predicted"/>
<accession>A0A9N9LE49</accession>
<organism evidence="1 2">
    <name type="scientific">Hymenoscyphus albidus</name>
    <dbReference type="NCBI Taxonomy" id="595503"/>
    <lineage>
        <taxon>Eukaryota</taxon>
        <taxon>Fungi</taxon>
        <taxon>Dikarya</taxon>
        <taxon>Ascomycota</taxon>
        <taxon>Pezizomycotina</taxon>
        <taxon>Leotiomycetes</taxon>
        <taxon>Helotiales</taxon>
        <taxon>Helotiaceae</taxon>
        <taxon>Hymenoscyphus</taxon>
    </lineage>
</organism>